<evidence type="ECO:0000259" key="2">
    <source>
        <dbReference type="Pfam" id="PF14893"/>
    </source>
</evidence>
<keyword evidence="4" id="KW-1185">Reference proteome</keyword>
<evidence type="ECO:0000256" key="1">
    <source>
        <dbReference type="SAM" id="Coils"/>
    </source>
</evidence>
<dbReference type="Pfam" id="PF14893">
    <property type="entry name" value="PNMA"/>
    <property type="match status" value="1"/>
</dbReference>
<dbReference type="InterPro" id="IPR048270">
    <property type="entry name" value="PNMA_C"/>
</dbReference>
<dbReference type="AlphaFoldDB" id="A0A2J7R0R8"/>
<feature type="coiled-coil region" evidence="1">
    <location>
        <begin position="61"/>
        <end position="113"/>
    </location>
</feature>
<keyword evidence="1" id="KW-0175">Coiled coil</keyword>
<comment type="caution">
    <text evidence="3">The sequence shown here is derived from an EMBL/GenBank/DDBJ whole genome shotgun (WGS) entry which is preliminary data.</text>
</comment>
<dbReference type="PANTHER" id="PTHR45823:SF1">
    <property type="entry name" value="T-SNARE COILED-COIL HOMOLOGY DOMAIN-CONTAINING PROTEIN"/>
    <property type="match status" value="1"/>
</dbReference>
<dbReference type="InParanoid" id="A0A2J7R0R8"/>
<dbReference type="OrthoDB" id="8300685at2759"/>
<gene>
    <name evidence="3" type="ORF">B7P43_G13239</name>
</gene>
<dbReference type="STRING" id="105785.A0A2J7R0R8"/>
<accession>A0A2J7R0R8</accession>
<name>A0A2J7R0R8_9NEOP</name>
<dbReference type="EMBL" id="NEVH01008218">
    <property type="protein sequence ID" value="PNF34431.1"/>
    <property type="molecule type" value="Genomic_DNA"/>
</dbReference>
<reference evidence="3 4" key="1">
    <citation type="submission" date="2017-12" db="EMBL/GenBank/DDBJ databases">
        <title>Hemimetabolous genomes reveal molecular basis of termite eusociality.</title>
        <authorList>
            <person name="Harrison M.C."/>
            <person name="Jongepier E."/>
            <person name="Robertson H.M."/>
            <person name="Arning N."/>
            <person name="Bitard-Feildel T."/>
            <person name="Chao H."/>
            <person name="Childers C.P."/>
            <person name="Dinh H."/>
            <person name="Doddapaneni H."/>
            <person name="Dugan S."/>
            <person name="Gowin J."/>
            <person name="Greiner C."/>
            <person name="Han Y."/>
            <person name="Hu H."/>
            <person name="Hughes D.S.T."/>
            <person name="Huylmans A.-K."/>
            <person name="Kemena C."/>
            <person name="Kremer L.P.M."/>
            <person name="Lee S.L."/>
            <person name="Lopez-Ezquerra A."/>
            <person name="Mallet L."/>
            <person name="Monroy-Kuhn J.M."/>
            <person name="Moser A."/>
            <person name="Murali S.C."/>
            <person name="Muzny D.M."/>
            <person name="Otani S."/>
            <person name="Piulachs M.-D."/>
            <person name="Poelchau M."/>
            <person name="Qu J."/>
            <person name="Schaub F."/>
            <person name="Wada-Katsumata A."/>
            <person name="Worley K.C."/>
            <person name="Xie Q."/>
            <person name="Ylla G."/>
            <person name="Poulsen M."/>
            <person name="Gibbs R.A."/>
            <person name="Schal C."/>
            <person name="Richards S."/>
            <person name="Belles X."/>
            <person name="Korb J."/>
            <person name="Bornberg-Bauer E."/>
        </authorList>
    </citation>
    <scope>NUCLEOTIDE SEQUENCE [LARGE SCALE GENOMIC DNA]</scope>
    <source>
        <tissue evidence="3">Whole body</tissue>
    </source>
</reference>
<organism evidence="3 4">
    <name type="scientific">Cryptotermes secundus</name>
    <dbReference type="NCBI Taxonomy" id="105785"/>
    <lineage>
        <taxon>Eukaryota</taxon>
        <taxon>Metazoa</taxon>
        <taxon>Ecdysozoa</taxon>
        <taxon>Arthropoda</taxon>
        <taxon>Hexapoda</taxon>
        <taxon>Insecta</taxon>
        <taxon>Pterygota</taxon>
        <taxon>Neoptera</taxon>
        <taxon>Polyneoptera</taxon>
        <taxon>Dictyoptera</taxon>
        <taxon>Blattodea</taxon>
        <taxon>Blattoidea</taxon>
        <taxon>Termitoidae</taxon>
        <taxon>Kalotermitidae</taxon>
        <taxon>Cryptotermitinae</taxon>
        <taxon>Cryptotermes</taxon>
    </lineage>
</organism>
<protein>
    <recommendedName>
        <fullName evidence="2">Paraneoplastic antigen Ma-like C-terminal domain-containing protein</fullName>
    </recommendedName>
</protein>
<dbReference type="PANTHER" id="PTHR45823">
    <property type="entry name" value="T-SNARE COILED-COIL HOMOLOGY DOMAIN-CONTAINING PROTEIN"/>
    <property type="match status" value="1"/>
</dbReference>
<evidence type="ECO:0000313" key="3">
    <source>
        <dbReference type="EMBL" id="PNF34431.1"/>
    </source>
</evidence>
<sequence>MEIQQMMEMLARIDASMKTEKEERRKDKEDFLVKLESSQEKANIMLATLYADRKTDKDDMLKEMKAMQENTKTDKEDLMAKLDANQEKAAADKEELKALMQSMRTELDDKIEHRVENILAIVEHDKETLRSEITEQIEVSLCAQTDKIQEELMKTCAAIEETQRDFQARLDVVQTRTEQGITPTIVASTAQPPTFNGNSTWSVFRRQFETVAEHNQWSEWEKSTYLITALKGRAAEILPGIPANTTYEETLQALEDRFGDQHFAAAYHCQLRMRMQRPGESLQDFATAIELLSHRAYPNLPADHIGREAGKAFAYGI</sequence>
<dbReference type="Proteomes" id="UP000235965">
    <property type="component" value="Unassembled WGS sequence"/>
</dbReference>
<proteinExistence type="predicted"/>
<feature type="domain" description="Paraneoplastic antigen Ma-like C-terminal" evidence="2">
    <location>
        <begin position="201"/>
        <end position="296"/>
    </location>
</feature>
<evidence type="ECO:0000313" key="4">
    <source>
        <dbReference type="Proteomes" id="UP000235965"/>
    </source>
</evidence>